<feature type="domain" description="PARP catalytic" evidence="5">
    <location>
        <begin position="338"/>
        <end position="433"/>
    </location>
</feature>
<sequence>MTINSSDEDVYCTIEDGDDDWTAFDEDDGDYIFSDGVDISPSLLGLSSLEEDMAVAKCMLEGTGIALKHANYELVIAVPLMDLPPLQCAAYGLVSLAPIRITLQFTNGYRRTSPKPIVIVAHEDSNGHCMETSSIRVHPGFPIGLKLTQTALKFLNQRWETNRGEHFLSDLSLRLYDRLLHAGNTCMMCDEDLPFPGLKPTVCDRELCSYQLDHLGLGADLSLCDTDHKVADLLISAAAAACSDIARQSVSPIAMPFNKVTGEHYKAPELNRLLQMLPSTSILRHLGPKRVNTLKQSHPDIPFIIGWVFATNRAHIVSIPEEKQIAAMQTPHQFQIHTSTRKHAEKFEALRAKHGSTWAFHGSSMANWHNILRQNLKNASRTPMMSAGASYGEGIYLASSSATSSGYMRASSAWHNSAYGSHPLCLALVEVANSSRVHLHLNGAVIVANDENCVMLRQLFVYSGGNVPSVIAKTIAQARYKNETTIAYGSTFDEVQESGKLLVTSDEYFWDIGEVIHIVKAKNGLFINPYNNLPFAQPDVNRIINHPSGAGRELVAIEAQNLKLKQHISPEVLLRLRTVGDICMRDNSDDFATAMGAISDLNEWLKLLPSYERDALARVPFQAIDSHTRMPFRDTIMHAIELVMAGGECTHRFGDFLIQIK</sequence>
<evidence type="ECO:0000259" key="5">
    <source>
        <dbReference type="Pfam" id="PF00644"/>
    </source>
</evidence>
<proteinExistence type="predicted"/>
<gene>
    <name evidence="6" type="ORF">CC85DRAFT_285743</name>
</gene>
<keyword evidence="3" id="KW-0548">Nucleotidyltransferase</keyword>
<keyword evidence="4" id="KW-0520">NAD</keyword>
<keyword evidence="1" id="KW-0328">Glycosyltransferase</keyword>
<evidence type="ECO:0000313" key="7">
    <source>
        <dbReference type="Proteomes" id="UP000053611"/>
    </source>
</evidence>
<dbReference type="SUPFAM" id="SSF56399">
    <property type="entry name" value="ADP-ribosylation"/>
    <property type="match status" value="1"/>
</dbReference>
<dbReference type="RefSeq" id="XP_018278643.1">
    <property type="nucleotide sequence ID" value="XM_018423228.1"/>
</dbReference>
<dbReference type="Proteomes" id="UP000053611">
    <property type="component" value="Unassembled WGS sequence"/>
</dbReference>
<keyword evidence="7" id="KW-1185">Reference proteome</keyword>
<name>A0A0J0XM16_9TREE</name>
<dbReference type="GO" id="GO:0016779">
    <property type="term" value="F:nucleotidyltransferase activity"/>
    <property type="evidence" value="ECO:0007669"/>
    <property type="project" value="UniProtKB-KW"/>
</dbReference>
<dbReference type="Pfam" id="PF00644">
    <property type="entry name" value="PARP"/>
    <property type="match status" value="1"/>
</dbReference>
<accession>A0A0J0XM16</accession>
<dbReference type="GeneID" id="28983831"/>
<dbReference type="InterPro" id="IPR051838">
    <property type="entry name" value="ARTD_PARP"/>
</dbReference>
<evidence type="ECO:0000256" key="2">
    <source>
        <dbReference type="ARBA" id="ARBA00022679"/>
    </source>
</evidence>
<evidence type="ECO:0000256" key="1">
    <source>
        <dbReference type="ARBA" id="ARBA00022676"/>
    </source>
</evidence>
<keyword evidence="2" id="KW-0808">Transferase</keyword>
<evidence type="ECO:0000256" key="3">
    <source>
        <dbReference type="ARBA" id="ARBA00022695"/>
    </source>
</evidence>
<dbReference type="AlphaFoldDB" id="A0A0J0XM16"/>
<reference evidence="6 7" key="1">
    <citation type="submission" date="2015-03" db="EMBL/GenBank/DDBJ databases">
        <title>Genomics and transcriptomics of the oil-accumulating basidiomycete yeast T. oleaginosus allow insights into substrate utilization and the diverse evolutionary trajectories of mating systems in fungi.</title>
        <authorList>
            <consortium name="DOE Joint Genome Institute"/>
            <person name="Kourist R."/>
            <person name="Kracht O."/>
            <person name="Bracharz F."/>
            <person name="Lipzen A."/>
            <person name="Nolan M."/>
            <person name="Ohm R."/>
            <person name="Grigoriev I."/>
            <person name="Sun S."/>
            <person name="Heitman J."/>
            <person name="Bruck T."/>
            <person name="Nowrousian M."/>
        </authorList>
    </citation>
    <scope>NUCLEOTIDE SEQUENCE [LARGE SCALE GENOMIC DNA]</scope>
    <source>
        <strain evidence="6 7">IBC0246</strain>
    </source>
</reference>
<dbReference type="STRING" id="879819.A0A0J0XM16"/>
<dbReference type="PANTHER" id="PTHR21328">
    <property type="entry name" value="POLY ADP-RIBOSE POLYMERASE FAMILY, MEMBER PARP"/>
    <property type="match status" value="1"/>
</dbReference>
<dbReference type="GO" id="GO:0003950">
    <property type="term" value="F:NAD+ poly-ADP-ribosyltransferase activity"/>
    <property type="evidence" value="ECO:0007669"/>
    <property type="project" value="InterPro"/>
</dbReference>
<dbReference type="EMBL" id="KQ087208">
    <property type="protein sequence ID" value="KLT42152.1"/>
    <property type="molecule type" value="Genomic_DNA"/>
</dbReference>
<protein>
    <recommendedName>
        <fullName evidence="5">PARP catalytic domain-containing protein</fullName>
    </recommendedName>
</protein>
<organism evidence="6 7">
    <name type="scientific">Cutaneotrichosporon oleaginosum</name>
    <dbReference type="NCBI Taxonomy" id="879819"/>
    <lineage>
        <taxon>Eukaryota</taxon>
        <taxon>Fungi</taxon>
        <taxon>Dikarya</taxon>
        <taxon>Basidiomycota</taxon>
        <taxon>Agaricomycotina</taxon>
        <taxon>Tremellomycetes</taxon>
        <taxon>Trichosporonales</taxon>
        <taxon>Trichosporonaceae</taxon>
        <taxon>Cutaneotrichosporon</taxon>
    </lineage>
</organism>
<evidence type="ECO:0000313" key="6">
    <source>
        <dbReference type="EMBL" id="KLT42152.1"/>
    </source>
</evidence>
<dbReference type="Gene3D" id="3.90.228.10">
    <property type="match status" value="1"/>
</dbReference>
<dbReference type="InterPro" id="IPR012317">
    <property type="entry name" value="Poly(ADP-ribose)pol_cat_dom"/>
</dbReference>
<evidence type="ECO:0000256" key="4">
    <source>
        <dbReference type="ARBA" id="ARBA00023027"/>
    </source>
</evidence>
<dbReference type="OrthoDB" id="109543at2759"/>